<protein>
    <submittedName>
        <fullName evidence="4">CS domain-containing protein</fullName>
    </submittedName>
</protein>
<feature type="domain" description="CS" evidence="2">
    <location>
        <begin position="3"/>
        <end position="88"/>
    </location>
</feature>
<dbReference type="PANTHER" id="PTHR22932">
    <property type="entry name" value="TELOMERASE-BINDING PROTEIN P23 HSP90 CO-CHAPERONE"/>
    <property type="match status" value="1"/>
</dbReference>
<dbReference type="GO" id="GO:0006457">
    <property type="term" value="P:protein folding"/>
    <property type="evidence" value="ECO:0007669"/>
    <property type="project" value="TreeGrafter"/>
</dbReference>
<evidence type="ECO:0000259" key="2">
    <source>
        <dbReference type="PROSITE" id="PS51203"/>
    </source>
</evidence>
<organism evidence="3 4">
    <name type="scientific">Heterorhabditis bacteriophora</name>
    <name type="common">Entomopathogenic nematode worm</name>
    <dbReference type="NCBI Taxonomy" id="37862"/>
    <lineage>
        <taxon>Eukaryota</taxon>
        <taxon>Metazoa</taxon>
        <taxon>Ecdysozoa</taxon>
        <taxon>Nematoda</taxon>
        <taxon>Chromadorea</taxon>
        <taxon>Rhabditida</taxon>
        <taxon>Rhabditina</taxon>
        <taxon>Rhabditomorpha</taxon>
        <taxon>Strongyloidea</taxon>
        <taxon>Heterorhabditidae</taxon>
        <taxon>Heterorhabditis</taxon>
    </lineage>
</organism>
<evidence type="ECO:0000313" key="3">
    <source>
        <dbReference type="Proteomes" id="UP000095283"/>
    </source>
</evidence>
<dbReference type="Gene3D" id="2.60.40.790">
    <property type="match status" value="1"/>
</dbReference>
<dbReference type="CDD" id="cd06465">
    <property type="entry name" value="p23_hB-ind1_like"/>
    <property type="match status" value="1"/>
</dbReference>
<dbReference type="PANTHER" id="PTHR22932:SF1">
    <property type="entry name" value="CO-CHAPERONE PROTEIN DAF-41"/>
    <property type="match status" value="1"/>
</dbReference>
<accession>A0A1I7WSU3</accession>
<name>A0A1I7WSU3_HETBA</name>
<keyword evidence="3" id="KW-1185">Reference proteome</keyword>
<dbReference type="WBParaSite" id="Hba_08259">
    <property type="protein sequence ID" value="Hba_08259"/>
    <property type="gene ID" value="Hba_08259"/>
</dbReference>
<dbReference type="GO" id="GO:0005634">
    <property type="term" value="C:nucleus"/>
    <property type="evidence" value="ECO:0007669"/>
    <property type="project" value="TreeGrafter"/>
</dbReference>
<dbReference type="GO" id="GO:0051879">
    <property type="term" value="F:Hsp90 protein binding"/>
    <property type="evidence" value="ECO:0007669"/>
    <property type="project" value="InterPro"/>
</dbReference>
<dbReference type="GO" id="GO:0051131">
    <property type="term" value="P:chaperone-mediated protein complex assembly"/>
    <property type="evidence" value="ECO:0007669"/>
    <property type="project" value="TreeGrafter"/>
</dbReference>
<dbReference type="GO" id="GO:0051087">
    <property type="term" value="F:protein-folding chaperone binding"/>
    <property type="evidence" value="ECO:0007669"/>
    <property type="project" value="TreeGrafter"/>
</dbReference>
<dbReference type="GO" id="GO:0005829">
    <property type="term" value="C:cytosol"/>
    <property type="evidence" value="ECO:0007669"/>
    <property type="project" value="TreeGrafter"/>
</dbReference>
<reference evidence="4" key="1">
    <citation type="submission" date="2016-11" db="UniProtKB">
        <authorList>
            <consortium name="WormBaseParasite"/>
        </authorList>
    </citation>
    <scope>IDENTIFICATION</scope>
</reference>
<dbReference type="SUPFAM" id="SSF49764">
    <property type="entry name" value="HSP20-like chaperones"/>
    <property type="match status" value="1"/>
</dbReference>
<evidence type="ECO:0000313" key="4">
    <source>
        <dbReference type="WBParaSite" id="Hba_08259"/>
    </source>
</evidence>
<dbReference type="InterPro" id="IPR007052">
    <property type="entry name" value="CS_dom"/>
</dbReference>
<dbReference type="InterPro" id="IPR045250">
    <property type="entry name" value="p23-like"/>
</dbReference>
<dbReference type="Proteomes" id="UP000095283">
    <property type="component" value="Unplaced"/>
</dbReference>
<dbReference type="FunFam" id="2.60.40.790:FF:000013">
    <property type="entry name" value="Very-long-chain (3R)-3-hydroxyacyl-CoA dehydratase"/>
    <property type="match status" value="1"/>
</dbReference>
<evidence type="ECO:0000256" key="1">
    <source>
        <dbReference type="ARBA" id="ARBA00025733"/>
    </source>
</evidence>
<dbReference type="PROSITE" id="PS51203">
    <property type="entry name" value="CS"/>
    <property type="match status" value="1"/>
</dbReference>
<dbReference type="InterPro" id="IPR008978">
    <property type="entry name" value="HSP20-like_chaperone"/>
</dbReference>
<proteinExistence type="inferred from homology"/>
<comment type="similarity">
    <text evidence="1">Belongs to the p23/wos2 family.</text>
</comment>
<sequence length="201" mass="23071">MSTRQPLVIWAQRESFLFVTIEVDEANIEDLTADTNKLHFNSKTDVFETTLEFFDEIIGNEVKRSESNTRVVELTIPKKEQKWWPRLLKEKGKVHWLKVDFSKWKDEDDSGAEEGLPAGDSGFDLNQYMSQMGGGMGGGATDFDGLDDDDDDGGSWFFLIFGINKSKWYIKQFFIKYPVANFLDMPDLEDNEEEPEPTKSS</sequence>
<dbReference type="AlphaFoldDB" id="A0A1I7WSU3"/>